<dbReference type="AlphaFoldDB" id="A0A501Q477"/>
<dbReference type="OrthoDB" id="1376903at2"/>
<accession>A0A501Q477</accession>
<keyword evidence="1" id="KW-0472">Membrane</keyword>
<gene>
    <name evidence="2" type="ORF">FJA49_12795</name>
</gene>
<evidence type="ECO:0000313" key="3">
    <source>
        <dbReference type="Proteomes" id="UP000319175"/>
    </source>
</evidence>
<reference evidence="2 3" key="1">
    <citation type="submission" date="2019-06" db="EMBL/GenBank/DDBJ databases">
        <title>Flavobacterium sp. MaA-Y11 from geoumgang.</title>
        <authorList>
            <person name="Jeong S."/>
        </authorList>
    </citation>
    <scope>NUCLEOTIDE SEQUENCE [LARGE SCALE GENOMIC DNA]</scope>
    <source>
        <strain evidence="2 3">MaA-Y11</strain>
    </source>
</reference>
<feature type="transmembrane region" description="Helical" evidence="1">
    <location>
        <begin position="64"/>
        <end position="86"/>
    </location>
</feature>
<keyword evidence="3" id="KW-1185">Reference proteome</keyword>
<evidence type="ECO:0000256" key="1">
    <source>
        <dbReference type="SAM" id="Phobius"/>
    </source>
</evidence>
<feature type="transmembrane region" description="Helical" evidence="1">
    <location>
        <begin position="33"/>
        <end position="52"/>
    </location>
</feature>
<feature type="transmembrane region" description="Helical" evidence="1">
    <location>
        <begin position="6"/>
        <end position="26"/>
    </location>
</feature>
<comment type="caution">
    <text evidence="2">The sequence shown here is derived from an EMBL/GenBank/DDBJ whole genome shotgun (WGS) entry which is preliminary data.</text>
</comment>
<protein>
    <submittedName>
        <fullName evidence="2">Uncharacterized protein</fullName>
    </submittedName>
</protein>
<organism evidence="2 3">
    <name type="scientific">Flavobacterium microcysteis</name>
    <dbReference type="NCBI Taxonomy" id="2596891"/>
    <lineage>
        <taxon>Bacteria</taxon>
        <taxon>Pseudomonadati</taxon>
        <taxon>Bacteroidota</taxon>
        <taxon>Flavobacteriia</taxon>
        <taxon>Flavobacteriales</taxon>
        <taxon>Flavobacteriaceae</taxon>
        <taxon>Flavobacterium</taxon>
    </lineage>
</organism>
<proteinExistence type="predicted"/>
<name>A0A501Q477_9FLAO</name>
<dbReference type="RefSeq" id="WP_140001312.1">
    <property type="nucleotide sequence ID" value="NZ_VFJE01000055.1"/>
</dbReference>
<dbReference type="EMBL" id="VFJE01000055">
    <property type="protein sequence ID" value="TPD67152.1"/>
    <property type="molecule type" value="Genomic_DNA"/>
</dbReference>
<keyword evidence="1" id="KW-1133">Transmembrane helix</keyword>
<keyword evidence="1" id="KW-0812">Transmembrane</keyword>
<dbReference type="Proteomes" id="UP000319175">
    <property type="component" value="Unassembled WGS sequence"/>
</dbReference>
<sequence length="94" mass="10892">MKLFFKLLFAVIILEIIISISCTYIIEESSSRFLVNLSHLIIIFLSFPVYLIDKSYPFYSDGSANFGFMLVLINVLLQTLILYAFIRITTKKKN</sequence>
<evidence type="ECO:0000313" key="2">
    <source>
        <dbReference type="EMBL" id="TPD67152.1"/>
    </source>
</evidence>